<keyword evidence="3" id="KW-0479">Metal-binding</keyword>
<feature type="transmembrane region" description="Helical" evidence="8">
    <location>
        <begin position="24"/>
        <end position="46"/>
    </location>
</feature>
<dbReference type="GO" id="GO:0061630">
    <property type="term" value="F:ubiquitin protein ligase activity"/>
    <property type="evidence" value="ECO:0007669"/>
    <property type="project" value="UniProtKB-EC"/>
</dbReference>
<evidence type="ECO:0000259" key="9">
    <source>
        <dbReference type="PROSITE" id="PS50089"/>
    </source>
</evidence>
<evidence type="ECO:0000256" key="1">
    <source>
        <dbReference type="ARBA" id="ARBA00000900"/>
    </source>
</evidence>
<reference evidence="10 11" key="1">
    <citation type="submission" date="2016-09" db="EMBL/GenBank/DDBJ databases">
        <title>The draft genome of Dichanthelium oligosanthes: A C3 panicoid grass species.</title>
        <authorList>
            <person name="Studer A.J."/>
            <person name="Schnable J.C."/>
            <person name="Brutnell T.P."/>
        </authorList>
    </citation>
    <scope>NUCLEOTIDE SEQUENCE [LARGE SCALE GENOMIC DNA]</scope>
    <source>
        <strain evidence="11">cv. Kellogg 1175</strain>
        <tissue evidence="10">Leaf</tissue>
    </source>
</reference>
<dbReference type="SUPFAM" id="SSF57850">
    <property type="entry name" value="RING/U-box"/>
    <property type="match status" value="2"/>
</dbReference>
<evidence type="ECO:0000256" key="7">
    <source>
        <dbReference type="PROSITE-ProRule" id="PRU00175"/>
    </source>
</evidence>
<protein>
    <recommendedName>
        <fullName evidence="2">RING-type E3 ubiquitin transferase</fullName>
        <ecNumber evidence="2">2.3.2.27</ecNumber>
    </recommendedName>
</protein>
<feature type="domain" description="RING-type" evidence="9">
    <location>
        <begin position="172"/>
        <end position="214"/>
    </location>
</feature>
<keyword evidence="8" id="KW-1133">Transmembrane helix</keyword>
<dbReference type="AlphaFoldDB" id="A0A1E5WM09"/>
<evidence type="ECO:0000256" key="8">
    <source>
        <dbReference type="SAM" id="Phobius"/>
    </source>
</evidence>
<evidence type="ECO:0000256" key="5">
    <source>
        <dbReference type="ARBA" id="ARBA00022833"/>
    </source>
</evidence>
<dbReference type="Pfam" id="PF17123">
    <property type="entry name" value="zf-RING_11"/>
    <property type="match status" value="1"/>
</dbReference>
<accession>A0A1E5WM09</accession>
<dbReference type="SMART" id="SM00184">
    <property type="entry name" value="RING"/>
    <property type="match status" value="2"/>
</dbReference>
<evidence type="ECO:0000256" key="3">
    <source>
        <dbReference type="ARBA" id="ARBA00022723"/>
    </source>
</evidence>
<dbReference type="Proteomes" id="UP000095767">
    <property type="component" value="Unassembled WGS sequence"/>
</dbReference>
<dbReference type="EC" id="2.3.2.27" evidence="2"/>
<organism evidence="10 11">
    <name type="scientific">Dichanthelium oligosanthes</name>
    <dbReference type="NCBI Taxonomy" id="888268"/>
    <lineage>
        <taxon>Eukaryota</taxon>
        <taxon>Viridiplantae</taxon>
        <taxon>Streptophyta</taxon>
        <taxon>Embryophyta</taxon>
        <taxon>Tracheophyta</taxon>
        <taxon>Spermatophyta</taxon>
        <taxon>Magnoliopsida</taxon>
        <taxon>Liliopsida</taxon>
        <taxon>Poales</taxon>
        <taxon>Poaceae</taxon>
        <taxon>PACMAD clade</taxon>
        <taxon>Panicoideae</taxon>
        <taxon>Panicodae</taxon>
        <taxon>Paniceae</taxon>
        <taxon>Dichantheliinae</taxon>
        <taxon>Dichanthelium</taxon>
    </lineage>
</organism>
<gene>
    <name evidence="10" type="ORF">BAE44_0000530</name>
</gene>
<proteinExistence type="inferred from homology"/>
<evidence type="ECO:0000313" key="10">
    <source>
        <dbReference type="EMBL" id="OEL38451.1"/>
    </source>
</evidence>
<dbReference type="PANTHER" id="PTHR14155:SF627">
    <property type="entry name" value="OS06G0192800 PROTEIN"/>
    <property type="match status" value="1"/>
</dbReference>
<comment type="catalytic activity">
    <reaction evidence="1">
        <text>S-ubiquitinyl-[E2 ubiquitin-conjugating enzyme]-L-cysteine + [acceptor protein]-L-lysine = [E2 ubiquitin-conjugating enzyme]-L-cysteine + N(6)-ubiquitinyl-[acceptor protein]-L-lysine.</text>
        <dbReference type="EC" id="2.3.2.27"/>
    </reaction>
</comment>
<dbReference type="CDD" id="cd16461">
    <property type="entry name" value="RING-H2_EL5-like"/>
    <property type="match status" value="1"/>
</dbReference>
<dbReference type="InterPro" id="IPR013083">
    <property type="entry name" value="Znf_RING/FYVE/PHD"/>
</dbReference>
<evidence type="ECO:0000256" key="4">
    <source>
        <dbReference type="ARBA" id="ARBA00022771"/>
    </source>
</evidence>
<dbReference type="GO" id="GO:0008270">
    <property type="term" value="F:zinc ion binding"/>
    <property type="evidence" value="ECO:0007669"/>
    <property type="project" value="UniProtKB-KW"/>
</dbReference>
<keyword evidence="5" id="KW-0862">Zinc</keyword>
<dbReference type="EMBL" id="LWDX02001752">
    <property type="protein sequence ID" value="OEL38451.1"/>
    <property type="molecule type" value="Genomic_DNA"/>
</dbReference>
<keyword evidence="4 7" id="KW-0863">Zinc-finger</keyword>
<keyword evidence="8" id="KW-0812">Transmembrane</keyword>
<dbReference type="PROSITE" id="PS50089">
    <property type="entry name" value="ZF_RING_2"/>
    <property type="match status" value="1"/>
</dbReference>
<dbReference type="PANTHER" id="PTHR14155">
    <property type="entry name" value="RING FINGER DOMAIN-CONTAINING"/>
    <property type="match status" value="1"/>
</dbReference>
<sequence length="236" mass="25870">MASFVPTPAMSDPQDHRTTRGTVIFSYTCVGLTGTALVAVLIFYCYHQFRRRAPVTAAEAEGNPGPEDHHVGVDVTKLPEYAYTQSSRRRTNGDGAQCSVCLGAVLPGEMVRRLPMCKHLYHVDCIDITVSAAEHQSPPPWQKAIIMQRNAVPEFAYTQSARRDGGDEGAQCSVCLGTVQAGEMARRLPSCKHLYHVECIDMWLASHTTCPLCRADVEPPGDDDRAALAEEQELPV</sequence>
<dbReference type="InterPro" id="IPR053238">
    <property type="entry name" value="RING-H2_zinc_finger"/>
</dbReference>
<evidence type="ECO:0000256" key="6">
    <source>
        <dbReference type="ARBA" id="ARBA00024209"/>
    </source>
</evidence>
<dbReference type="Pfam" id="PF13639">
    <property type="entry name" value="zf-RING_2"/>
    <property type="match status" value="1"/>
</dbReference>
<dbReference type="Gene3D" id="3.30.40.10">
    <property type="entry name" value="Zinc/RING finger domain, C3HC4 (zinc finger)"/>
    <property type="match status" value="2"/>
</dbReference>
<comment type="similarity">
    <text evidence="6">Belongs to the RING-type zinc finger family. ATL subfamily.</text>
</comment>
<keyword evidence="11" id="KW-1185">Reference proteome</keyword>
<keyword evidence="8" id="KW-0472">Membrane</keyword>
<dbReference type="OrthoDB" id="8062037at2759"/>
<dbReference type="InterPro" id="IPR001841">
    <property type="entry name" value="Znf_RING"/>
</dbReference>
<evidence type="ECO:0000256" key="2">
    <source>
        <dbReference type="ARBA" id="ARBA00012483"/>
    </source>
</evidence>
<name>A0A1E5WM09_9POAL</name>
<dbReference type="STRING" id="888268.A0A1E5WM09"/>
<comment type="caution">
    <text evidence="10">The sequence shown here is derived from an EMBL/GenBank/DDBJ whole genome shotgun (WGS) entry which is preliminary data.</text>
</comment>
<evidence type="ECO:0000313" key="11">
    <source>
        <dbReference type="Proteomes" id="UP000095767"/>
    </source>
</evidence>